<dbReference type="Gene3D" id="1.10.150.240">
    <property type="entry name" value="Putative phosphatase, domain 2"/>
    <property type="match status" value="1"/>
</dbReference>
<dbReference type="SFLD" id="SFLDG01129">
    <property type="entry name" value="C1.5:_HAD__Beta-PGM__Phosphata"/>
    <property type="match status" value="1"/>
</dbReference>
<dbReference type="InterPro" id="IPR036412">
    <property type="entry name" value="HAD-like_sf"/>
</dbReference>
<evidence type="ECO:0000313" key="2">
    <source>
        <dbReference type="Proteomes" id="UP000646426"/>
    </source>
</evidence>
<reference evidence="1" key="1">
    <citation type="journal article" date="2014" name="Int. J. Syst. Evol. Microbiol.">
        <title>Complete genome sequence of Corynebacterium casei LMG S-19264T (=DSM 44701T), isolated from a smear-ripened cheese.</title>
        <authorList>
            <consortium name="US DOE Joint Genome Institute (JGI-PGF)"/>
            <person name="Walter F."/>
            <person name="Albersmeier A."/>
            <person name="Kalinowski J."/>
            <person name="Ruckert C."/>
        </authorList>
    </citation>
    <scope>NUCLEOTIDE SEQUENCE</scope>
    <source>
        <strain evidence="1">KCTC 23077</strain>
    </source>
</reference>
<dbReference type="InterPro" id="IPR051806">
    <property type="entry name" value="HAD-like_SPP"/>
</dbReference>
<dbReference type="PANTHER" id="PTHR43481:SF4">
    <property type="entry name" value="GLYCEROL-1-PHOSPHATE PHOSPHOHYDROLASE 1-RELATED"/>
    <property type="match status" value="1"/>
</dbReference>
<dbReference type="AlphaFoldDB" id="A0A918SZ70"/>
<dbReference type="GO" id="GO:0050308">
    <property type="term" value="F:sugar-phosphatase activity"/>
    <property type="evidence" value="ECO:0007669"/>
    <property type="project" value="TreeGrafter"/>
</dbReference>
<proteinExistence type="predicted"/>
<dbReference type="SFLD" id="SFLDS00003">
    <property type="entry name" value="Haloacid_Dehalogenase"/>
    <property type="match status" value="1"/>
</dbReference>
<dbReference type="Pfam" id="PF00702">
    <property type="entry name" value="Hydrolase"/>
    <property type="match status" value="1"/>
</dbReference>
<dbReference type="InterPro" id="IPR023214">
    <property type="entry name" value="HAD_sf"/>
</dbReference>
<evidence type="ECO:0000313" key="1">
    <source>
        <dbReference type="EMBL" id="GHA79779.1"/>
    </source>
</evidence>
<protein>
    <submittedName>
        <fullName evidence="1">Hydrolase</fullName>
    </submittedName>
</protein>
<dbReference type="CDD" id="cd07505">
    <property type="entry name" value="HAD_BPGM-like"/>
    <property type="match status" value="1"/>
</dbReference>
<dbReference type="Proteomes" id="UP000646426">
    <property type="component" value="Unassembled WGS sequence"/>
</dbReference>
<accession>A0A918SZ70</accession>
<dbReference type="Gene3D" id="3.40.50.1000">
    <property type="entry name" value="HAD superfamily/HAD-like"/>
    <property type="match status" value="1"/>
</dbReference>
<dbReference type="InterPro" id="IPR006439">
    <property type="entry name" value="HAD-SF_hydro_IA"/>
</dbReference>
<dbReference type="RefSeq" id="WP_425489366.1">
    <property type="nucleotide sequence ID" value="NZ_BMYD01000002.1"/>
</dbReference>
<comment type="caution">
    <text evidence="1">The sequence shown here is derived from an EMBL/GenBank/DDBJ whole genome shotgun (WGS) entry which is preliminary data.</text>
</comment>
<dbReference type="InterPro" id="IPR023198">
    <property type="entry name" value="PGP-like_dom2"/>
</dbReference>
<reference evidence="1" key="2">
    <citation type="submission" date="2020-09" db="EMBL/GenBank/DDBJ databases">
        <authorList>
            <person name="Sun Q."/>
            <person name="Kim S."/>
        </authorList>
    </citation>
    <scope>NUCLEOTIDE SEQUENCE</scope>
    <source>
        <strain evidence="1">KCTC 23077</strain>
    </source>
</reference>
<keyword evidence="1" id="KW-0378">Hydrolase</keyword>
<name>A0A918SZ70_9GAMM</name>
<dbReference type="SFLD" id="SFLDG01135">
    <property type="entry name" value="C1.5.6:_HAD__Beta-PGM__Phospha"/>
    <property type="match status" value="1"/>
</dbReference>
<dbReference type="EMBL" id="BMYD01000002">
    <property type="protein sequence ID" value="GHA79779.1"/>
    <property type="molecule type" value="Genomic_DNA"/>
</dbReference>
<dbReference type="SUPFAM" id="SSF56784">
    <property type="entry name" value="HAD-like"/>
    <property type="match status" value="1"/>
</dbReference>
<gene>
    <name evidence="1" type="ORF">GCM10007067_16680</name>
</gene>
<sequence>MAVEAIGFEPAAVLLDMDGLMLDSERVHQECWREAAKQLDLDVDDELFMSLVGLHEDDQHERLCEQLGPEKADPLIERCDALFTKRIEAGLPHKPGLVPLLERLAGAQVTRAVVTSSVCEHAWQKLETAGLRRYFDTVISGSDIDSPKPAPDIYRLAAERLGVDPARCIVLEDSEPGVRAALAAGMHPIQVPDLVQPDEALREMGHRIVESLEQAGELITPRL</sequence>
<organism evidence="1 2">
    <name type="scientific">Cognatilysobacter bugurensis</name>
    <dbReference type="NCBI Taxonomy" id="543356"/>
    <lineage>
        <taxon>Bacteria</taxon>
        <taxon>Pseudomonadati</taxon>
        <taxon>Pseudomonadota</taxon>
        <taxon>Gammaproteobacteria</taxon>
        <taxon>Lysobacterales</taxon>
        <taxon>Lysobacteraceae</taxon>
        <taxon>Cognatilysobacter</taxon>
    </lineage>
</organism>
<dbReference type="NCBIfam" id="TIGR01509">
    <property type="entry name" value="HAD-SF-IA-v3"/>
    <property type="match status" value="1"/>
</dbReference>
<dbReference type="NCBIfam" id="TIGR01549">
    <property type="entry name" value="HAD-SF-IA-v1"/>
    <property type="match status" value="1"/>
</dbReference>
<dbReference type="PRINTS" id="PR00413">
    <property type="entry name" value="HADHALOGNASE"/>
</dbReference>
<keyword evidence="2" id="KW-1185">Reference proteome</keyword>
<dbReference type="PANTHER" id="PTHR43481">
    <property type="entry name" value="FRUCTOSE-1-PHOSPHATE PHOSPHATASE"/>
    <property type="match status" value="1"/>
</dbReference>